<gene>
    <name evidence="1" type="ORF">C3K47_18570</name>
</gene>
<reference evidence="1 2" key="1">
    <citation type="submission" date="2018-01" db="EMBL/GenBank/DDBJ databases">
        <authorList>
            <person name="Gaut B.S."/>
            <person name="Morton B.R."/>
            <person name="Clegg M.T."/>
            <person name="Duvall M.R."/>
        </authorList>
    </citation>
    <scope>NUCLEOTIDE SEQUENCE [LARGE SCALE GENOMIC DNA]</scope>
    <source>
        <strain evidence="1 2">HR-AV</strain>
    </source>
</reference>
<protein>
    <submittedName>
        <fullName evidence="1">GxxExxY protein</fullName>
    </submittedName>
</protein>
<dbReference type="OrthoDB" id="9806869at2"/>
<dbReference type="AlphaFoldDB" id="A0A2S4ZY15"/>
<sequence>MPELLFKQESYILVGICMDIHRTLGHGFKEIVYKDALEYELQKKGLLFEREKEFSISYKEIILKHRYYADFVVNERIILEIKTASAIIDSFVLQTVNYLKASNLKLGLVVNFDTSSLEFQRVVF</sequence>
<comment type="caution">
    <text evidence="1">The sequence shown here is derived from an EMBL/GenBank/DDBJ whole genome shotgun (WGS) entry which is preliminary data.</text>
</comment>
<dbReference type="Pfam" id="PF13366">
    <property type="entry name" value="PDDEXK_3"/>
    <property type="match status" value="1"/>
</dbReference>
<name>A0A2S4ZY15_9SPHI</name>
<dbReference type="RefSeq" id="WP_103790710.1">
    <property type="nucleotide sequence ID" value="NZ_PQVF01000019.1"/>
</dbReference>
<dbReference type="NCBIfam" id="TIGR04256">
    <property type="entry name" value="GxxExxY"/>
    <property type="match status" value="1"/>
</dbReference>
<proteinExistence type="predicted"/>
<evidence type="ECO:0000313" key="1">
    <source>
        <dbReference type="EMBL" id="POY34783.1"/>
    </source>
</evidence>
<dbReference type="EMBL" id="PQVF01000019">
    <property type="protein sequence ID" value="POY34783.1"/>
    <property type="molecule type" value="Genomic_DNA"/>
</dbReference>
<keyword evidence="2" id="KW-1185">Reference proteome</keyword>
<organism evidence="1 2">
    <name type="scientific">Solitalea longa</name>
    <dbReference type="NCBI Taxonomy" id="2079460"/>
    <lineage>
        <taxon>Bacteria</taxon>
        <taxon>Pseudomonadati</taxon>
        <taxon>Bacteroidota</taxon>
        <taxon>Sphingobacteriia</taxon>
        <taxon>Sphingobacteriales</taxon>
        <taxon>Sphingobacteriaceae</taxon>
        <taxon>Solitalea</taxon>
    </lineage>
</organism>
<dbReference type="InterPro" id="IPR026350">
    <property type="entry name" value="GxxExxY"/>
</dbReference>
<dbReference type="Proteomes" id="UP000236893">
    <property type="component" value="Unassembled WGS sequence"/>
</dbReference>
<accession>A0A2S4ZY15</accession>
<evidence type="ECO:0000313" key="2">
    <source>
        <dbReference type="Proteomes" id="UP000236893"/>
    </source>
</evidence>